<dbReference type="EMBL" id="LXWW01000561">
    <property type="protein sequence ID" value="OAO12123.1"/>
    <property type="molecule type" value="Genomic_DNA"/>
</dbReference>
<dbReference type="InterPro" id="IPR036906">
    <property type="entry name" value="ATPase_V1_fsu_sf"/>
</dbReference>
<name>A0A196S4V3_BLAHN</name>
<evidence type="ECO:0000256" key="3">
    <source>
        <dbReference type="ARBA" id="ARBA00022781"/>
    </source>
</evidence>
<evidence type="ECO:0000313" key="7">
    <source>
        <dbReference type="Proteomes" id="UP000078348"/>
    </source>
</evidence>
<protein>
    <recommendedName>
        <fullName evidence="5">V-type proton ATPase subunit F</fullName>
    </recommendedName>
</protein>
<dbReference type="GO" id="GO:0046961">
    <property type="term" value="F:proton-transporting ATPase activity, rotational mechanism"/>
    <property type="evidence" value="ECO:0007669"/>
    <property type="project" value="InterPro"/>
</dbReference>
<comment type="caution">
    <text evidence="6">The sequence shown here is derived from an EMBL/GenBank/DDBJ whole genome shotgun (WGS) entry which is preliminary data.</text>
</comment>
<dbReference type="Pfam" id="PF01990">
    <property type="entry name" value="ATP-synt_F"/>
    <property type="match status" value="1"/>
</dbReference>
<comment type="function">
    <text evidence="5">Subunit of the V1 complex of vacuolar(H+)-ATPase (V-ATPase), a multisubunit enzyme composed of a peripheral complex (V1) that hydrolyzes ATP and a membrane integral complex (V0) that translocates protons. V-ATPase is responsible for acidifying and maintaining the pH of intracellular compartments.</text>
</comment>
<organism evidence="6 7">
    <name type="scientific">Blastocystis sp. subtype 1 (strain ATCC 50177 / NandII)</name>
    <dbReference type="NCBI Taxonomy" id="478820"/>
    <lineage>
        <taxon>Eukaryota</taxon>
        <taxon>Sar</taxon>
        <taxon>Stramenopiles</taxon>
        <taxon>Bigyra</taxon>
        <taxon>Opalozoa</taxon>
        <taxon>Opalinata</taxon>
        <taxon>Blastocystidae</taxon>
        <taxon>Blastocystis</taxon>
    </lineage>
</organism>
<accession>A0A196S4V3</accession>
<evidence type="ECO:0000313" key="6">
    <source>
        <dbReference type="EMBL" id="OAO12123.1"/>
    </source>
</evidence>
<evidence type="ECO:0000256" key="5">
    <source>
        <dbReference type="PIRNR" id="PIRNR015945"/>
    </source>
</evidence>
<evidence type="ECO:0000256" key="1">
    <source>
        <dbReference type="ARBA" id="ARBA00010148"/>
    </source>
</evidence>
<evidence type="ECO:0000256" key="2">
    <source>
        <dbReference type="ARBA" id="ARBA00022448"/>
    </source>
</evidence>
<proteinExistence type="inferred from homology"/>
<reference evidence="6 7" key="1">
    <citation type="submission" date="2016-05" db="EMBL/GenBank/DDBJ databases">
        <title>Nuclear genome of Blastocystis sp. subtype 1 NandII.</title>
        <authorList>
            <person name="Gentekaki E."/>
            <person name="Curtis B."/>
            <person name="Stairs C."/>
            <person name="Eme L."/>
            <person name="Herman E."/>
            <person name="Klimes V."/>
            <person name="Arias M.C."/>
            <person name="Elias M."/>
            <person name="Hilliou F."/>
            <person name="Klute M."/>
            <person name="Malik S.-B."/>
            <person name="Pightling A."/>
            <person name="Rachubinski R."/>
            <person name="Salas D."/>
            <person name="Schlacht A."/>
            <person name="Suga H."/>
            <person name="Archibald J."/>
            <person name="Ball S.G."/>
            <person name="Clark G."/>
            <person name="Dacks J."/>
            <person name="Van Der Giezen M."/>
            <person name="Tsaousis A."/>
            <person name="Roger A."/>
        </authorList>
    </citation>
    <scope>NUCLEOTIDE SEQUENCE [LARGE SCALE GENOMIC DNA]</scope>
    <source>
        <strain evidence="7">ATCC 50177 / NandII</strain>
    </source>
</reference>
<comment type="similarity">
    <text evidence="1 5">Belongs to the V-ATPase F subunit family.</text>
</comment>
<dbReference type="FunFam" id="3.40.50.10580:FF:000004">
    <property type="entry name" value="V-type proton ATPase subunit F"/>
    <property type="match status" value="1"/>
</dbReference>
<dbReference type="InterPro" id="IPR008218">
    <property type="entry name" value="ATPase_V1-cplx_f_g_su"/>
</dbReference>
<dbReference type="PANTHER" id="PTHR13861">
    <property type="entry name" value="VACUOLAR ATP SYNTHASE SUBUNIT F"/>
    <property type="match status" value="1"/>
</dbReference>
<dbReference type="PANTHER" id="PTHR13861:SF2">
    <property type="entry name" value="V-TYPE PROTON ATPASE SUBUNIT F"/>
    <property type="match status" value="1"/>
</dbReference>
<keyword evidence="3 5" id="KW-0375">Hydrogen ion transport</keyword>
<dbReference type="InterPro" id="IPR005772">
    <property type="entry name" value="ATPase_V1-cplx_fsu_euk"/>
</dbReference>
<dbReference type="OrthoDB" id="10261947at2759"/>
<keyword evidence="7" id="KW-1185">Reference proteome</keyword>
<sequence length="121" mass="13375">MPVEVNNEKLIAVIGDEDTVTGMLLAGIGEHSAKKGANYFVVDKDTKVKEVEDAFVRLSKRDDIGIIIINQCIADMIRHILNNYDSAIPTVIEIPSKDKPYDASRDSVIRKVAKMLGSEDM</sequence>
<dbReference type="PIRSF" id="PIRSF015945">
    <property type="entry name" value="ATPase_V1_F_euk"/>
    <property type="match status" value="1"/>
</dbReference>
<keyword evidence="4 5" id="KW-0406">Ion transport</keyword>
<dbReference type="AlphaFoldDB" id="A0A196S4V3"/>
<dbReference type="STRING" id="478820.A0A196S4V3"/>
<evidence type="ECO:0000256" key="4">
    <source>
        <dbReference type="ARBA" id="ARBA00023065"/>
    </source>
</evidence>
<dbReference type="Gene3D" id="3.40.50.10580">
    <property type="entry name" value="ATPase, V1 complex, subunit F"/>
    <property type="match status" value="1"/>
</dbReference>
<dbReference type="GO" id="GO:0033180">
    <property type="term" value="C:proton-transporting V-type ATPase, V1 domain"/>
    <property type="evidence" value="ECO:0007669"/>
    <property type="project" value="InterPro"/>
</dbReference>
<gene>
    <name evidence="6" type="ORF">AV274_6171</name>
</gene>
<comment type="subunit">
    <text evidence="5">V-ATPase is a heteromultimeric enzyme made up of two complexes: the ATP-hydrolytic V1 complex and the proton translocation V0 complex.</text>
</comment>
<keyword evidence="2 5" id="KW-0813">Transport</keyword>
<dbReference type="Proteomes" id="UP000078348">
    <property type="component" value="Unassembled WGS sequence"/>
</dbReference>
<dbReference type="SUPFAM" id="SSF159468">
    <property type="entry name" value="AtpF-like"/>
    <property type="match status" value="1"/>
</dbReference>
<dbReference type="NCBIfam" id="TIGR01101">
    <property type="entry name" value="V_ATP_synt_F"/>
    <property type="match status" value="1"/>
</dbReference>